<gene>
    <name evidence="1" type="ORF">HPB50_006715</name>
</gene>
<keyword evidence="2" id="KW-1185">Reference proteome</keyword>
<evidence type="ECO:0000313" key="1">
    <source>
        <dbReference type="EMBL" id="KAH6923778.1"/>
    </source>
</evidence>
<evidence type="ECO:0000313" key="2">
    <source>
        <dbReference type="Proteomes" id="UP000821845"/>
    </source>
</evidence>
<reference evidence="1" key="1">
    <citation type="submission" date="2020-05" db="EMBL/GenBank/DDBJ databases">
        <title>Large-scale comparative analyses of tick genomes elucidate their genetic diversity and vector capacities.</title>
        <authorList>
            <person name="Jia N."/>
            <person name="Wang J."/>
            <person name="Shi W."/>
            <person name="Du L."/>
            <person name="Sun Y."/>
            <person name="Zhan W."/>
            <person name="Jiang J."/>
            <person name="Wang Q."/>
            <person name="Zhang B."/>
            <person name="Ji P."/>
            <person name="Sakyi L.B."/>
            <person name="Cui X."/>
            <person name="Yuan T."/>
            <person name="Jiang B."/>
            <person name="Yang W."/>
            <person name="Lam T.T.-Y."/>
            <person name="Chang Q."/>
            <person name="Ding S."/>
            <person name="Wang X."/>
            <person name="Zhu J."/>
            <person name="Ruan X."/>
            <person name="Zhao L."/>
            <person name="Wei J."/>
            <person name="Que T."/>
            <person name="Du C."/>
            <person name="Cheng J."/>
            <person name="Dai P."/>
            <person name="Han X."/>
            <person name="Huang E."/>
            <person name="Gao Y."/>
            <person name="Liu J."/>
            <person name="Shao H."/>
            <person name="Ye R."/>
            <person name="Li L."/>
            <person name="Wei W."/>
            <person name="Wang X."/>
            <person name="Wang C."/>
            <person name="Yang T."/>
            <person name="Huo Q."/>
            <person name="Li W."/>
            <person name="Guo W."/>
            <person name="Chen H."/>
            <person name="Zhou L."/>
            <person name="Ni X."/>
            <person name="Tian J."/>
            <person name="Zhou Y."/>
            <person name="Sheng Y."/>
            <person name="Liu T."/>
            <person name="Pan Y."/>
            <person name="Xia L."/>
            <person name="Li J."/>
            <person name="Zhao F."/>
            <person name="Cao W."/>
        </authorList>
    </citation>
    <scope>NUCLEOTIDE SEQUENCE</scope>
    <source>
        <strain evidence="1">Hyas-2018</strain>
    </source>
</reference>
<sequence length="681" mass="76289">MPAGRPTDFSPVWTPQSQRSPQSPLSPRSPLALYKRLVSPRAENSKRPAHRIGTVIAAASAVLLVASVLAAVVVLFAHWGGRKHDRCTSPACNQFAKLLNDSVDWSANPCRDFDAYVCSGWRSKRKYSVSTELIVRAVNAMSQVVSKDPPTEEAHSTGQDFLRKASLFYRSCDVVWRGDRDELPVIREFLLRAGVAWPRRSAAPNVRRTLISLSVEFDWPVGLQVITHTQNTWIRIPYSFGWAIQETRLLGDSPSKQRSFDFLKAKFSAGDSGVGAVTFPETDELESTFYRPLSEVTTSGEIKLLNANSLEKDKWVEALAEYNVTEQTIFLSDSARYVEKFVDLWREQGEARTHLFVSWMAARYVSLFANRELVFNYYSTTNPDTVMHRHGRFCYALAYKFIGDYLFAPYNARVFLPVRQDVERIVLTIRNEFATRLSLEPPYSTDTSANISWSSLDVVMKALNQTADHSEEAKRVADTLLPDMNISFAQNWHAAWQASRSRKGGLVPRTLGWQTITSLSPYTRLRDDFVLAPYILSFPLYEPTLVDAVKYGSFGAVVAGASAHMAFTRYGRSNASAGALEEARRCIESGDKHAATTLHDLASLSILVGAFEKYGSHETLVCRFTAHQLLFASWCFQKCRGLSEALGNECNAAVRHLAAFSSAFGCSRSDHLNPERKCVVF</sequence>
<proteinExistence type="predicted"/>
<accession>A0ACB7RQV7</accession>
<name>A0ACB7RQV7_HYAAI</name>
<comment type="caution">
    <text evidence="1">The sequence shown here is derived from an EMBL/GenBank/DDBJ whole genome shotgun (WGS) entry which is preliminary data.</text>
</comment>
<dbReference type="Proteomes" id="UP000821845">
    <property type="component" value="Chromosome 8"/>
</dbReference>
<organism evidence="1 2">
    <name type="scientific">Hyalomma asiaticum</name>
    <name type="common">Tick</name>
    <dbReference type="NCBI Taxonomy" id="266040"/>
    <lineage>
        <taxon>Eukaryota</taxon>
        <taxon>Metazoa</taxon>
        <taxon>Ecdysozoa</taxon>
        <taxon>Arthropoda</taxon>
        <taxon>Chelicerata</taxon>
        <taxon>Arachnida</taxon>
        <taxon>Acari</taxon>
        <taxon>Parasitiformes</taxon>
        <taxon>Ixodida</taxon>
        <taxon>Ixodoidea</taxon>
        <taxon>Ixodidae</taxon>
        <taxon>Hyalomminae</taxon>
        <taxon>Hyalomma</taxon>
    </lineage>
</organism>
<dbReference type="EMBL" id="CM023488">
    <property type="protein sequence ID" value="KAH6923778.1"/>
    <property type="molecule type" value="Genomic_DNA"/>
</dbReference>
<protein>
    <submittedName>
        <fullName evidence="1">Uncharacterized protein</fullName>
    </submittedName>
</protein>